<dbReference type="Gene3D" id="1.20.120.30">
    <property type="entry name" value="Aspartate receptor, ligand-binding domain"/>
    <property type="match status" value="1"/>
</dbReference>
<keyword evidence="13" id="KW-1185">Reference proteome</keyword>
<reference evidence="12 13" key="1">
    <citation type="submission" date="2016-10" db="EMBL/GenBank/DDBJ databases">
        <authorList>
            <person name="de Groot N.N."/>
        </authorList>
    </citation>
    <scope>NUCLEOTIDE SEQUENCE [LARGE SCALE GENOMIC DNA]</scope>
    <source>
        <strain evidence="12 13">R-24608</strain>
    </source>
</reference>
<name>A0A1I7GX16_9BURK</name>
<dbReference type="GO" id="GO:0004888">
    <property type="term" value="F:transmembrane signaling receptor activity"/>
    <property type="evidence" value="ECO:0007669"/>
    <property type="project" value="InterPro"/>
</dbReference>
<proteinExistence type="inferred from homology"/>
<evidence type="ECO:0000313" key="13">
    <source>
        <dbReference type="Proteomes" id="UP000183656"/>
    </source>
</evidence>
<dbReference type="SUPFAM" id="SSF58104">
    <property type="entry name" value="Methyl-accepting chemotaxis protein (MCP) signaling domain"/>
    <property type="match status" value="1"/>
</dbReference>
<dbReference type="PANTHER" id="PTHR43531">
    <property type="entry name" value="PROTEIN ICFG"/>
    <property type="match status" value="1"/>
</dbReference>
<dbReference type="InterPro" id="IPR025991">
    <property type="entry name" value="Chemoreceptor_zinc-bind_dom"/>
</dbReference>
<accession>A0A1I7GX16</accession>
<dbReference type="SMART" id="SM00283">
    <property type="entry name" value="MA"/>
    <property type="match status" value="1"/>
</dbReference>
<dbReference type="RefSeq" id="WP_082366469.1">
    <property type="nucleotide sequence ID" value="NZ_CYIG01000003.1"/>
</dbReference>
<organism evidence="12 13">
    <name type="scientific">Paenacidovorax caeni</name>
    <dbReference type="NCBI Taxonomy" id="343013"/>
    <lineage>
        <taxon>Bacteria</taxon>
        <taxon>Pseudomonadati</taxon>
        <taxon>Pseudomonadota</taxon>
        <taxon>Betaproteobacteria</taxon>
        <taxon>Burkholderiales</taxon>
        <taxon>Comamonadaceae</taxon>
        <taxon>Paenacidovorax</taxon>
    </lineage>
</organism>
<dbReference type="PANTHER" id="PTHR43531:SF14">
    <property type="entry name" value="METHYL-ACCEPTING CHEMOTAXIS PROTEIN I-RELATED"/>
    <property type="match status" value="1"/>
</dbReference>
<dbReference type="CDD" id="cd11386">
    <property type="entry name" value="MCP_signal"/>
    <property type="match status" value="1"/>
</dbReference>
<feature type="domain" description="HAMP" evidence="11">
    <location>
        <begin position="247"/>
        <end position="299"/>
    </location>
</feature>
<sequence length="685" mass="75021">MPPLLPRASDGTPPTPPHADGSGFFQYHGIWAPGVRAFRHMRFMSKAAIISLAFMLPLLALVGWLLMANFNNTMQERKDATRQHVEVAHGVLAWAHAQEQAGTLTREQAQEQALRLIEQLRYERQEYFWINDMQPRMVMHPFKPELNGQDVSGFKDPNGLALFNAFADMVRSNGKGFVPYKWPKPGSDVPVDKVSYVLGFAPWGWVIGSGMYVDDVQQVLLRRLAWAGSCVLITLAVAGYLFLSFYRVMDGGLRETRRHLRAMTDGDLTTSPEPWGSDEAADLMVELHKMQDALRNMVWRVRRSGDEIVHTATEIASGAMDLSRRTEAAAASLEESAASMEEIASTVNNSTEHVQEASQRARHNAEMATDGGRVMQEVVQTMEGIRASSAKIAEIIATIDGIAFQTNLLALNAAVEAARAGEQGRGFAVVATEVRNLAGLSAAAAREIKTLIGSSVEQIASGAQVVRKAGATIEDIVASSQQVNQLLGEIATGAREQNQGISQIGQAVQQLDQMTQQNAALVEQTAAASAAMQEQAHTLAVEVAHFKMPAHVDARMAQHDARLALEERENFDFDQAIEAHRKWKVRLRQAIANHEQLDADTICRDDRCPLGQWLHGDGGKRWGTRPLFTQLLQKHAAFHQSAGSVARKINAGQYTDAGQLIGAGSEFAQVSLEVTTLLASAKRSL</sequence>
<keyword evidence="3" id="KW-0488">Methylation</keyword>
<dbReference type="Gene3D" id="3.30.450.20">
    <property type="entry name" value="PAS domain"/>
    <property type="match status" value="1"/>
</dbReference>
<feature type="transmembrane region" description="Helical" evidence="9">
    <location>
        <begin position="47"/>
        <end position="68"/>
    </location>
</feature>
<dbReference type="Proteomes" id="UP000183656">
    <property type="component" value="Unassembled WGS sequence"/>
</dbReference>
<keyword evidence="2" id="KW-1003">Cell membrane</keyword>
<evidence type="ECO:0000256" key="9">
    <source>
        <dbReference type="SAM" id="Phobius"/>
    </source>
</evidence>
<dbReference type="Pfam" id="PF17200">
    <property type="entry name" value="sCache_2"/>
    <property type="match status" value="1"/>
</dbReference>
<dbReference type="InterPro" id="IPR051310">
    <property type="entry name" value="MCP_chemotaxis"/>
</dbReference>
<evidence type="ECO:0000256" key="8">
    <source>
        <dbReference type="PROSITE-ProRule" id="PRU00284"/>
    </source>
</evidence>
<dbReference type="STRING" id="343013.SAMN04489707_100775"/>
<evidence type="ECO:0000313" key="12">
    <source>
        <dbReference type="EMBL" id="SFU52961.1"/>
    </source>
</evidence>
<dbReference type="Pfam" id="PF00015">
    <property type="entry name" value="MCPsignal"/>
    <property type="match status" value="1"/>
</dbReference>
<evidence type="ECO:0000259" key="11">
    <source>
        <dbReference type="PROSITE" id="PS50885"/>
    </source>
</evidence>
<evidence type="ECO:0000256" key="6">
    <source>
        <dbReference type="ARBA" id="ARBA00023136"/>
    </source>
</evidence>
<dbReference type="InterPro" id="IPR033480">
    <property type="entry name" value="sCache_2"/>
</dbReference>
<evidence type="ECO:0000259" key="10">
    <source>
        <dbReference type="PROSITE" id="PS50111"/>
    </source>
</evidence>
<dbReference type="InterPro" id="IPR003660">
    <property type="entry name" value="HAMP_dom"/>
</dbReference>
<evidence type="ECO:0000256" key="5">
    <source>
        <dbReference type="ARBA" id="ARBA00022989"/>
    </source>
</evidence>
<evidence type="ECO:0000256" key="4">
    <source>
        <dbReference type="ARBA" id="ARBA00022692"/>
    </source>
</evidence>
<dbReference type="FunFam" id="1.10.287.950:FF:000001">
    <property type="entry name" value="Methyl-accepting chemotaxis sensory transducer"/>
    <property type="match status" value="1"/>
</dbReference>
<feature type="domain" description="Methyl-accepting transducer" evidence="10">
    <location>
        <begin position="304"/>
        <end position="533"/>
    </location>
</feature>
<dbReference type="InterPro" id="IPR004090">
    <property type="entry name" value="Chemotax_Me-accpt_rcpt"/>
</dbReference>
<dbReference type="PRINTS" id="PR00260">
    <property type="entry name" value="CHEMTRNSDUCR"/>
</dbReference>
<dbReference type="AlphaFoldDB" id="A0A1I7GX16"/>
<gene>
    <name evidence="12" type="ORF">SAMN04489707_100775</name>
</gene>
<dbReference type="Pfam" id="PF13682">
    <property type="entry name" value="CZB"/>
    <property type="match status" value="1"/>
</dbReference>
<dbReference type="GO" id="GO:0006935">
    <property type="term" value="P:chemotaxis"/>
    <property type="evidence" value="ECO:0007669"/>
    <property type="project" value="InterPro"/>
</dbReference>
<protein>
    <submittedName>
        <fullName evidence="12">Methyl-accepting chemotaxis sensory transducer with Cache sensor</fullName>
    </submittedName>
</protein>
<dbReference type="GO" id="GO:0007165">
    <property type="term" value="P:signal transduction"/>
    <property type="evidence" value="ECO:0007669"/>
    <property type="project" value="UniProtKB-KW"/>
</dbReference>
<dbReference type="SMART" id="SM01049">
    <property type="entry name" value="Cache_2"/>
    <property type="match status" value="1"/>
</dbReference>
<dbReference type="InterPro" id="IPR004089">
    <property type="entry name" value="MCPsignal_dom"/>
</dbReference>
<comment type="similarity">
    <text evidence="7">Belongs to the methyl-accepting chemotaxis (MCP) protein family.</text>
</comment>
<dbReference type="PROSITE" id="PS50111">
    <property type="entry name" value="CHEMOTAXIS_TRANSDUC_2"/>
    <property type="match status" value="1"/>
</dbReference>
<dbReference type="OrthoDB" id="8555762at2"/>
<dbReference type="EMBL" id="FPBX01000007">
    <property type="protein sequence ID" value="SFU52961.1"/>
    <property type="molecule type" value="Genomic_DNA"/>
</dbReference>
<keyword evidence="4 9" id="KW-0812">Transmembrane</keyword>
<keyword evidence="8" id="KW-0807">Transducer</keyword>
<evidence type="ECO:0000256" key="2">
    <source>
        <dbReference type="ARBA" id="ARBA00022475"/>
    </source>
</evidence>
<dbReference type="Pfam" id="PF00672">
    <property type="entry name" value="HAMP"/>
    <property type="match status" value="1"/>
</dbReference>
<keyword evidence="5 9" id="KW-1133">Transmembrane helix</keyword>
<dbReference type="GO" id="GO:0005886">
    <property type="term" value="C:plasma membrane"/>
    <property type="evidence" value="ECO:0007669"/>
    <property type="project" value="UniProtKB-SubCell"/>
</dbReference>
<feature type="transmembrane region" description="Helical" evidence="9">
    <location>
        <begin position="225"/>
        <end position="248"/>
    </location>
</feature>
<comment type="subcellular location">
    <subcellularLocation>
        <location evidence="1">Cell membrane</location>
        <topology evidence="1">Multi-pass membrane protein</topology>
    </subcellularLocation>
</comment>
<dbReference type="Gene3D" id="1.10.287.950">
    <property type="entry name" value="Methyl-accepting chemotaxis protein"/>
    <property type="match status" value="1"/>
</dbReference>
<keyword evidence="6 9" id="KW-0472">Membrane</keyword>
<evidence type="ECO:0000256" key="7">
    <source>
        <dbReference type="ARBA" id="ARBA00029447"/>
    </source>
</evidence>
<evidence type="ECO:0000256" key="3">
    <source>
        <dbReference type="ARBA" id="ARBA00022481"/>
    </source>
</evidence>
<evidence type="ECO:0000256" key="1">
    <source>
        <dbReference type="ARBA" id="ARBA00004651"/>
    </source>
</evidence>
<dbReference type="PROSITE" id="PS50885">
    <property type="entry name" value="HAMP"/>
    <property type="match status" value="1"/>
</dbReference>